<feature type="compositionally biased region" description="Polar residues" evidence="18">
    <location>
        <begin position="557"/>
        <end position="566"/>
    </location>
</feature>
<reference evidence="23" key="1">
    <citation type="submission" date="2011-08" db="EMBL/GenBank/DDBJ databases">
        <authorList>
            <person name="Rombauts S."/>
        </authorList>
    </citation>
    <scope>NUCLEOTIDE SEQUENCE</scope>
    <source>
        <strain evidence="23">London</strain>
    </source>
</reference>
<accession>T1KDT2</accession>
<keyword evidence="6" id="KW-0217">Developmental protein</keyword>
<comment type="similarity">
    <text evidence="4">Belongs to the wntless family.</text>
</comment>
<keyword evidence="10" id="KW-0333">Golgi apparatus</keyword>
<dbReference type="OMA" id="GQWKWDE"/>
<name>T1KDT2_TETUR</name>
<evidence type="ECO:0000256" key="16">
    <source>
        <dbReference type="ARBA" id="ARBA00034104"/>
    </source>
</evidence>
<feature type="transmembrane region" description="Helical" evidence="19">
    <location>
        <begin position="268"/>
        <end position="289"/>
    </location>
</feature>
<evidence type="ECO:0000256" key="13">
    <source>
        <dbReference type="ARBA" id="ARBA00023273"/>
    </source>
</evidence>
<evidence type="ECO:0000256" key="12">
    <source>
        <dbReference type="ARBA" id="ARBA00023257"/>
    </source>
</evidence>
<evidence type="ECO:0000256" key="5">
    <source>
        <dbReference type="ARBA" id="ARBA00015887"/>
    </source>
</evidence>
<dbReference type="PANTHER" id="PTHR13449">
    <property type="entry name" value="INTEGRAL MEMBRANE PROTEIN GPR177"/>
    <property type="match status" value="1"/>
</dbReference>
<comment type="function">
    <text evidence="14">A segment polarity gene required for wingless (wg)-dependent patterning processes, acting in both wg-sending cells and wg-target cells. In non-neuronal cells wls directs wg secretion. The wls traffic loop encompasses the Golgi, the cell surface, an endocytic compartment and a retrograde route leading back to the Golgi, and involves clathrin-mediated endocytosis and the retromer complex (a conserved protein complex consisting of Vps35 and Vps26). In neuronal cells (the larval motorneuron NMJ), the wg signal moves across the synapse via the release of wls-containing exosome-like vesicles. Postsynaptic wls is required for the trafficking of fz2 through the fz2-interacting protein Grip.</text>
</comment>
<evidence type="ECO:0000313" key="23">
    <source>
        <dbReference type="Proteomes" id="UP000015104"/>
    </source>
</evidence>
<feature type="transmembrane region" description="Helical" evidence="19">
    <location>
        <begin position="309"/>
        <end position="327"/>
    </location>
</feature>
<evidence type="ECO:0000256" key="3">
    <source>
        <dbReference type="ARBA" id="ARBA00004653"/>
    </source>
</evidence>
<feature type="transmembrane region" description="Helical" evidence="19">
    <location>
        <begin position="236"/>
        <end position="256"/>
    </location>
</feature>
<evidence type="ECO:0000256" key="15">
    <source>
        <dbReference type="ARBA" id="ARBA00025880"/>
    </source>
</evidence>
<evidence type="ECO:0000256" key="18">
    <source>
        <dbReference type="SAM" id="MobiDB-lite"/>
    </source>
</evidence>
<dbReference type="PANTHER" id="PTHR13449:SF2">
    <property type="entry name" value="PROTEIN WNTLESS HOMOLOG"/>
    <property type="match status" value="1"/>
</dbReference>
<evidence type="ECO:0000256" key="17">
    <source>
        <dbReference type="ARBA" id="ARBA00034107"/>
    </source>
</evidence>
<organism evidence="22 23">
    <name type="scientific">Tetranychus urticae</name>
    <name type="common">Two-spotted spider mite</name>
    <dbReference type="NCBI Taxonomy" id="32264"/>
    <lineage>
        <taxon>Eukaryota</taxon>
        <taxon>Metazoa</taxon>
        <taxon>Ecdysozoa</taxon>
        <taxon>Arthropoda</taxon>
        <taxon>Chelicerata</taxon>
        <taxon>Arachnida</taxon>
        <taxon>Acari</taxon>
        <taxon>Acariformes</taxon>
        <taxon>Trombidiformes</taxon>
        <taxon>Prostigmata</taxon>
        <taxon>Eleutherengona</taxon>
        <taxon>Raphignathae</taxon>
        <taxon>Tetranychoidea</taxon>
        <taxon>Tetranychidae</taxon>
        <taxon>Tetranychus</taxon>
    </lineage>
</organism>
<evidence type="ECO:0000256" key="7">
    <source>
        <dbReference type="ARBA" id="ARBA00022687"/>
    </source>
</evidence>
<sequence>MAGTILENLSNRKLAVVLFIILVIQFVSFLIGAFIAPAPANTEQATATMCVPDDYEKLAIPFHQIVNGNTESKNCQKPKESNKPIVFAFQIPLARENVRLDYSRWMSNLIALLTFEISYRSFSDDSSTSIADLRTIKKEIGMKVTLAAKDAGDDDWKIIASKNPLKRNLNCRINTPQLEDQQGYDCDLVHLFELQSLFYDYYLINIQIVSSPTLRHAELTDLNLAAIHQNGGFTKVWLSLKTVFFVITLLTLIWYWNRLQQLSRKTTLLERTIIMLGVVMTQLNAPIEYLSLFYDLGFMNFLSDIRQGILYSGLLSFWCIFTGEHLLDGVQRSCLSYYAKQLAIILSASTALFLFDSIERGIQWINPFFTIWEVESNLAIIFIFLAILSATAFFLFLCYQVSRVRATLSSKQSSLPSMSSTRRLVYQGIIYRFKFLLWATLICAGITISAFITNQFVDENYHWEDETQLLELQWTSAMYTTVYAMWNNYVVVLLILYAPSHKGLGPNVDNLSEEIEFNRLTSDDRIEDNGEVSSIKEQEDKGLPSTSEDKSHMSLLQELTNKQNID</sequence>
<evidence type="ECO:0000256" key="4">
    <source>
        <dbReference type="ARBA" id="ARBA00008148"/>
    </source>
</evidence>
<feature type="transmembrane region" description="Helical" evidence="19">
    <location>
        <begin position="477"/>
        <end position="497"/>
    </location>
</feature>
<keyword evidence="7" id="KW-0879">Wnt signaling pathway</keyword>
<proteinExistence type="inferred from homology"/>
<dbReference type="GO" id="GO:0045211">
    <property type="term" value="C:postsynaptic membrane"/>
    <property type="evidence" value="ECO:0007669"/>
    <property type="project" value="UniProtKB-SubCell"/>
</dbReference>
<dbReference type="GO" id="GO:0061355">
    <property type="term" value="P:Wnt protein secretion"/>
    <property type="evidence" value="ECO:0007669"/>
    <property type="project" value="TreeGrafter"/>
</dbReference>
<feature type="domain" description="Wntless-like transmembrane" evidence="20">
    <location>
        <begin position="230"/>
        <end position="501"/>
    </location>
</feature>
<keyword evidence="11 19" id="KW-0472">Membrane</keyword>
<dbReference type="InterPro" id="IPR047843">
    <property type="entry name" value="WLS-like_TM"/>
</dbReference>
<evidence type="ECO:0000256" key="2">
    <source>
        <dbReference type="ARBA" id="ARBA00004477"/>
    </source>
</evidence>
<comment type="subcellular location">
    <subcellularLocation>
        <location evidence="2">Endoplasmic reticulum membrane</location>
        <topology evidence="2">Multi-pass membrane protein</topology>
    </subcellularLocation>
    <subcellularLocation>
        <location evidence="1">Endosome membrane</location>
        <topology evidence="1">Multi-pass membrane protein</topology>
    </subcellularLocation>
    <subcellularLocation>
        <location evidence="3">Golgi apparatus membrane</location>
        <topology evidence="3">Multi-pass membrane protein</topology>
    </subcellularLocation>
    <subcellularLocation>
        <location evidence="16">Postsynaptic cell membrane</location>
        <topology evidence="16">Multi-pass membrane protein</topology>
    </subcellularLocation>
    <subcellularLocation>
        <location evidence="17">Presynaptic cell membrane</location>
        <topology evidence="17">Multi-pass membrane protein</topology>
    </subcellularLocation>
</comment>
<dbReference type="GO" id="GO:0005789">
    <property type="term" value="C:endoplasmic reticulum membrane"/>
    <property type="evidence" value="ECO:0007669"/>
    <property type="project" value="UniProtKB-SubCell"/>
</dbReference>
<feature type="transmembrane region" description="Helical" evidence="19">
    <location>
        <begin position="378"/>
        <end position="399"/>
    </location>
</feature>
<keyword evidence="8 19" id="KW-0812">Transmembrane</keyword>
<dbReference type="GO" id="GO:0000139">
    <property type="term" value="C:Golgi membrane"/>
    <property type="evidence" value="ECO:0007669"/>
    <property type="project" value="UniProtKB-SubCell"/>
</dbReference>
<gene>
    <name evidence="22" type="primary">107363050</name>
</gene>
<keyword evidence="23" id="KW-1185">Reference proteome</keyword>
<feature type="transmembrane region" description="Helical" evidence="19">
    <location>
        <begin position="435"/>
        <end position="457"/>
    </location>
</feature>
<dbReference type="AlphaFoldDB" id="T1KDT2"/>
<dbReference type="GO" id="GO:0016055">
    <property type="term" value="P:Wnt signaling pathway"/>
    <property type="evidence" value="ECO:0007669"/>
    <property type="project" value="UniProtKB-KW"/>
</dbReference>
<feature type="domain" description="Wntless GOLD" evidence="21">
    <location>
        <begin position="73"/>
        <end position="229"/>
    </location>
</feature>
<dbReference type="GO" id="GO:0017147">
    <property type="term" value="F:Wnt-protein binding"/>
    <property type="evidence" value="ECO:0007669"/>
    <property type="project" value="InterPro"/>
</dbReference>
<dbReference type="STRING" id="32264.T1KDT2"/>
<dbReference type="OrthoDB" id="5804250at2759"/>
<dbReference type="HOGENOM" id="CLU_022911_0_0_1"/>
<evidence type="ECO:0000259" key="21">
    <source>
        <dbReference type="Pfam" id="PF21883"/>
    </source>
</evidence>
<evidence type="ECO:0000256" key="9">
    <source>
        <dbReference type="ARBA" id="ARBA00022989"/>
    </source>
</evidence>
<feature type="compositionally biased region" description="Basic and acidic residues" evidence="18">
    <location>
        <begin position="526"/>
        <end position="552"/>
    </location>
</feature>
<keyword evidence="12" id="KW-0770">Synapse</keyword>
<dbReference type="EMBL" id="CAEY01002026">
    <property type="status" value="NOT_ANNOTATED_CDS"/>
    <property type="molecule type" value="Genomic_DNA"/>
</dbReference>
<evidence type="ECO:0000256" key="11">
    <source>
        <dbReference type="ARBA" id="ARBA00023136"/>
    </source>
</evidence>
<dbReference type="InterPro" id="IPR053936">
    <property type="entry name" value="WLS_GOLD"/>
</dbReference>
<dbReference type="GO" id="GO:0010008">
    <property type="term" value="C:endosome membrane"/>
    <property type="evidence" value="ECO:0007669"/>
    <property type="project" value="UniProtKB-SubCell"/>
</dbReference>
<dbReference type="GO" id="GO:0006886">
    <property type="term" value="P:intracellular protein transport"/>
    <property type="evidence" value="ECO:0007669"/>
    <property type="project" value="TreeGrafter"/>
</dbReference>
<evidence type="ECO:0000256" key="14">
    <source>
        <dbReference type="ARBA" id="ARBA00025339"/>
    </source>
</evidence>
<feature type="region of interest" description="Disordered" evidence="18">
    <location>
        <begin position="526"/>
        <end position="566"/>
    </location>
</feature>
<evidence type="ECO:0000256" key="10">
    <source>
        <dbReference type="ARBA" id="ARBA00023034"/>
    </source>
</evidence>
<dbReference type="Proteomes" id="UP000015104">
    <property type="component" value="Unassembled WGS sequence"/>
</dbReference>
<feature type="transmembrane region" description="Helical" evidence="19">
    <location>
        <begin position="339"/>
        <end position="358"/>
    </location>
</feature>
<dbReference type="Pfam" id="PF21883">
    <property type="entry name" value="WLS_GOLD"/>
    <property type="match status" value="1"/>
</dbReference>
<evidence type="ECO:0000256" key="8">
    <source>
        <dbReference type="ARBA" id="ARBA00022692"/>
    </source>
</evidence>
<protein>
    <recommendedName>
        <fullName evidence="5">Protein wntless</fullName>
    </recommendedName>
</protein>
<dbReference type="InterPro" id="IPR009551">
    <property type="entry name" value="Wntless"/>
</dbReference>
<evidence type="ECO:0000256" key="19">
    <source>
        <dbReference type="SAM" id="Phobius"/>
    </source>
</evidence>
<keyword evidence="9 19" id="KW-1133">Transmembrane helix</keyword>
<evidence type="ECO:0000313" key="22">
    <source>
        <dbReference type="EnsemblMetazoa" id="tetur09g04100.1"/>
    </source>
</evidence>
<comment type="subunit">
    <text evidence="15">Interacts with wg; in the Golgi. Interacts with Vps35, a component of the retromer complex; wls stability is regulated by Vps35.</text>
</comment>
<evidence type="ECO:0000259" key="20">
    <source>
        <dbReference type="Pfam" id="PF06664"/>
    </source>
</evidence>
<keyword evidence="13" id="KW-0966">Cell projection</keyword>
<evidence type="ECO:0000256" key="1">
    <source>
        <dbReference type="ARBA" id="ARBA00004337"/>
    </source>
</evidence>
<dbReference type="KEGG" id="tut:107363050"/>
<dbReference type="eggNOG" id="ENOG502QSE2">
    <property type="taxonomic scope" value="Eukaryota"/>
</dbReference>
<dbReference type="GO" id="GO:0042734">
    <property type="term" value="C:presynaptic membrane"/>
    <property type="evidence" value="ECO:0007669"/>
    <property type="project" value="UniProtKB-SubCell"/>
</dbReference>
<dbReference type="Pfam" id="PF06664">
    <property type="entry name" value="WLS-like_TM"/>
    <property type="match status" value="1"/>
</dbReference>
<evidence type="ECO:0000256" key="6">
    <source>
        <dbReference type="ARBA" id="ARBA00022473"/>
    </source>
</evidence>
<dbReference type="EnsemblMetazoa" id="tetur09g04100.1">
    <property type="protein sequence ID" value="tetur09g04100.1"/>
    <property type="gene ID" value="tetur09g04100"/>
</dbReference>
<reference evidence="22" key="2">
    <citation type="submission" date="2015-06" db="UniProtKB">
        <authorList>
            <consortium name="EnsemblMetazoa"/>
        </authorList>
    </citation>
    <scope>IDENTIFICATION</scope>
</reference>
<feature type="transmembrane region" description="Helical" evidence="19">
    <location>
        <begin position="14"/>
        <end position="36"/>
    </location>
</feature>
<keyword evidence="12" id="KW-0628">Postsynaptic cell membrane</keyword>